<evidence type="ECO:0000256" key="1">
    <source>
        <dbReference type="ARBA" id="ARBA00004117"/>
    </source>
</evidence>
<dbReference type="InterPro" id="IPR001444">
    <property type="entry name" value="Flag_bb_rod_N"/>
</dbReference>
<feature type="domain" description="Flagellar basal body rod protein N-terminal" evidence="7">
    <location>
        <begin position="5"/>
        <end position="32"/>
    </location>
</feature>
<keyword evidence="9" id="KW-0969">Cilium</keyword>
<reference evidence="9 10" key="1">
    <citation type="submission" date="2016-05" db="EMBL/GenBank/DDBJ databases">
        <title>Genomic and physiological characterization of Planctopirus sp. isolated from fresh water lake.</title>
        <authorList>
            <person name="Subhash Y."/>
            <person name="Ramana C."/>
        </authorList>
    </citation>
    <scope>NUCLEOTIDE SEQUENCE [LARGE SCALE GENOMIC DNA]</scope>
    <source>
        <strain evidence="9 10">JC280</strain>
    </source>
</reference>
<proteinExistence type="inferred from homology"/>
<comment type="subcellular location">
    <subcellularLocation>
        <location evidence="1 6">Bacterial flagellum basal body</location>
    </subcellularLocation>
</comment>
<evidence type="ECO:0000256" key="3">
    <source>
        <dbReference type="ARBA" id="ARBA00017941"/>
    </source>
</evidence>
<evidence type="ECO:0000256" key="2">
    <source>
        <dbReference type="ARBA" id="ARBA00009677"/>
    </source>
</evidence>
<gene>
    <name evidence="9" type="ORF">A6X21_02230</name>
</gene>
<comment type="similarity">
    <text evidence="2">Belongs to the flagella basal body rod proteins family.</text>
</comment>
<name>A0A1C3ETC8_9PLAN</name>
<dbReference type="NCBIfam" id="TIGR01395">
    <property type="entry name" value="FlgC"/>
    <property type="match status" value="1"/>
</dbReference>
<dbReference type="OrthoDB" id="9794148at2"/>
<dbReference type="InterPro" id="IPR006299">
    <property type="entry name" value="FlgC"/>
</dbReference>
<dbReference type="Pfam" id="PF06429">
    <property type="entry name" value="Flg_bbr_C"/>
    <property type="match status" value="1"/>
</dbReference>
<dbReference type="GO" id="GO:0030694">
    <property type="term" value="C:bacterial-type flagellum basal body, rod"/>
    <property type="evidence" value="ECO:0007669"/>
    <property type="project" value="UniProtKB-UniRule"/>
</dbReference>
<keyword evidence="9" id="KW-0282">Flagellum</keyword>
<accession>A0A1C3ETC8</accession>
<comment type="caution">
    <text evidence="9">The sequence shown here is derived from an EMBL/GenBank/DDBJ whole genome shotgun (WGS) entry which is preliminary data.</text>
</comment>
<dbReference type="Pfam" id="PF00460">
    <property type="entry name" value="Flg_bb_rod"/>
    <property type="match status" value="1"/>
</dbReference>
<protein>
    <recommendedName>
        <fullName evidence="3 6">Flagellar basal-body rod protein FlgC</fullName>
    </recommendedName>
</protein>
<keyword evidence="9" id="KW-0966">Cell projection</keyword>
<evidence type="ECO:0000259" key="8">
    <source>
        <dbReference type="Pfam" id="PF06429"/>
    </source>
</evidence>
<keyword evidence="4 6" id="KW-0975">Bacterial flagellum</keyword>
<dbReference type="AlphaFoldDB" id="A0A1C3ETC8"/>
<evidence type="ECO:0000259" key="7">
    <source>
        <dbReference type="Pfam" id="PF00460"/>
    </source>
</evidence>
<sequence length="137" mass="14900">MFHTLDISTSGLIAQRTRMDTIAGNIANVNTTQNEEGKIAPFQRRLVMMQPTSVGTTSPTGSQGVASTVEIDTVSPPRMAYEPGHPHANAEGKVLYPNINVVTEFVNAMEASRAYEANVTTMEVTKDMIQNTFRLLG</sequence>
<dbReference type="STRING" id="1841610.A6X21_02230"/>
<dbReference type="Proteomes" id="UP000094828">
    <property type="component" value="Unassembled WGS sequence"/>
</dbReference>
<dbReference type="PANTHER" id="PTHR30435">
    <property type="entry name" value="FLAGELLAR PROTEIN"/>
    <property type="match status" value="1"/>
</dbReference>
<evidence type="ECO:0000256" key="6">
    <source>
        <dbReference type="RuleBase" id="RU362062"/>
    </source>
</evidence>
<dbReference type="GO" id="GO:0071978">
    <property type="term" value="P:bacterial-type flagellum-dependent swarming motility"/>
    <property type="evidence" value="ECO:0007669"/>
    <property type="project" value="TreeGrafter"/>
</dbReference>
<evidence type="ECO:0000256" key="4">
    <source>
        <dbReference type="ARBA" id="ARBA00023143"/>
    </source>
</evidence>
<dbReference type="PANTHER" id="PTHR30435:SF2">
    <property type="entry name" value="FLAGELLAR BASAL-BODY ROD PROTEIN FLGC"/>
    <property type="match status" value="1"/>
</dbReference>
<evidence type="ECO:0000313" key="9">
    <source>
        <dbReference type="EMBL" id="ODA36522.1"/>
    </source>
</evidence>
<comment type="subunit">
    <text evidence="5 6">The basal body constitutes a major portion of the flagellar organelle and consists of four rings (L,P,S, and M) mounted on a central rod. The rod consists of about 26 subunits of FlgG in the distal portion, and FlgB, FlgC and FlgF are thought to build up the proximal portion of the rod with about 6 subunits each.</text>
</comment>
<evidence type="ECO:0000256" key="5">
    <source>
        <dbReference type="ARBA" id="ARBA00025933"/>
    </source>
</evidence>
<dbReference type="EMBL" id="LYDR01000020">
    <property type="protein sequence ID" value="ODA36522.1"/>
    <property type="molecule type" value="Genomic_DNA"/>
</dbReference>
<evidence type="ECO:0000313" key="10">
    <source>
        <dbReference type="Proteomes" id="UP000094828"/>
    </source>
</evidence>
<keyword evidence="10" id="KW-1185">Reference proteome</keyword>
<dbReference type="RefSeq" id="WP_068845572.1">
    <property type="nucleotide sequence ID" value="NZ_LYDR01000020.1"/>
</dbReference>
<organism evidence="9 10">
    <name type="scientific">Planctopirus hydrillae</name>
    <dbReference type="NCBI Taxonomy" id="1841610"/>
    <lineage>
        <taxon>Bacteria</taxon>
        <taxon>Pseudomonadati</taxon>
        <taxon>Planctomycetota</taxon>
        <taxon>Planctomycetia</taxon>
        <taxon>Planctomycetales</taxon>
        <taxon>Planctomycetaceae</taxon>
        <taxon>Planctopirus</taxon>
    </lineage>
</organism>
<feature type="domain" description="Flagellar basal-body/hook protein C-terminal" evidence="8">
    <location>
        <begin position="96"/>
        <end position="134"/>
    </location>
</feature>
<dbReference type="InterPro" id="IPR010930">
    <property type="entry name" value="Flg_bb/hook_C_dom"/>
</dbReference>